<dbReference type="SUPFAM" id="SSF49785">
    <property type="entry name" value="Galactose-binding domain-like"/>
    <property type="match status" value="1"/>
</dbReference>
<sequence length="832" mass="88651">MNRNFGFSPRQIVSIALLSLSSYLQAADSELGENLLGNIPLSDTFQLENSLTSTPLDMNIDQDSDGLIDISTLEQLDWVRNNLAGTSLISHSGVEYHCQFVCTGYELVNDLSFDTNQDGVVDENDDYFDYEGDNSMRGWLPIGSEARGFSTVFHGNNHTIEGLYINRPEQSFVGLFARLESEGVAESNITVISDLFIETAEQGVIGKDNVGILTGNIHILQGGVITLKQMDVKGRLEGVRKLGGLAGSVTSTTDEGSASGLVTFRQNNVNLTAQGQNDIGGIVGSIYDSWFLGGNYHRYHLIDNETDVVLSGYSYLGGIVGYVLVEANEILLERNHSKAMVTGNTNIAGIVGQFNCGGGTDCQLTELTTNASLRNASRAGGIIGGLYTNTDSKLSNSRAIVNIRGENSVGGLVGELVAIVPPRGGNSESIVSNSSSVGFVSGVNSVGGLVGIAETITNNLDQSKLELTKVFSTARVIGQSQVGGLIGTVSTSPEVEGGGFIPRINNAYAAGVVRGDDNVGGLVGLYTVDPLSYGYFTGGSISNSYSVSFVQANTNEIDRIGQFIGAADFPLRKRFNYYQTNTATLPGIGAQFSDEDFPSSDPTPDELSGHLVSQLSCPEAPDNTDCASTDLYVGWDESIWDFGNSTQLPGLIINGRVQRPIVGIMPPPPPADVIFEAEDQELLGHAMVYSDESASEGAGVAYISAIGSGFRIANAPQARSISVVFASIMTGALSLKVNGEDHNVRFFSTGSWVNNYTTAIIDVEVPAGATVEMVYENGDVAMNVDQLIFHSMPMEEPFEVPDNFCPASHPLYSNTCNRCFTDEHQAASANCL</sequence>
<feature type="signal peptide" evidence="1">
    <location>
        <begin position="1"/>
        <end position="26"/>
    </location>
</feature>
<dbReference type="InterPro" id="IPR008979">
    <property type="entry name" value="Galactose-bd-like_sf"/>
</dbReference>
<dbReference type="RefSeq" id="WP_232594181.1">
    <property type="nucleotide sequence ID" value="NZ_BSPD01000031.1"/>
</dbReference>
<proteinExistence type="predicted"/>
<name>A0AA37T1W5_9GAMM</name>
<keyword evidence="3" id="KW-1185">Reference proteome</keyword>
<keyword evidence="1" id="KW-0732">Signal</keyword>
<comment type="caution">
    <text evidence="2">The sequence shown here is derived from an EMBL/GenBank/DDBJ whole genome shotgun (WGS) entry which is preliminary data.</text>
</comment>
<feature type="chain" id="PRO_5041251215" description="GLUG domain-containing protein" evidence="1">
    <location>
        <begin position="27"/>
        <end position="832"/>
    </location>
</feature>
<gene>
    <name evidence="2" type="ORF">GCM10007877_13040</name>
</gene>
<dbReference type="EMBL" id="BSPD01000031">
    <property type="protein sequence ID" value="GLS25590.1"/>
    <property type="molecule type" value="Genomic_DNA"/>
</dbReference>
<organism evidence="2 3">
    <name type="scientific">Marinibactrum halimedae</name>
    <dbReference type="NCBI Taxonomy" id="1444977"/>
    <lineage>
        <taxon>Bacteria</taxon>
        <taxon>Pseudomonadati</taxon>
        <taxon>Pseudomonadota</taxon>
        <taxon>Gammaproteobacteria</taxon>
        <taxon>Cellvibrionales</taxon>
        <taxon>Cellvibrionaceae</taxon>
        <taxon>Marinibactrum</taxon>
    </lineage>
</organism>
<dbReference type="Proteomes" id="UP001156870">
    <property type="component" value="Unassembled WGS sequence"/>
</dbReference>
<evidence type="ECO:0000313" key="2">
    <source>
        <dbReference type="EMBL" id="GLS25590.1"/>
    </source>
</evidence>
<evidence type="ECO:0000256" key="1">
    <source>
        <dbReference type="SAM" id="SignalP"/>
    </source>
</evidence>
<dbReference type="AlphaFoldDB" id="A0AA37T1W5"/>
<evidence type="ECO:0000313" key="3">
    <source>
        <dbReference type="Proteomes" id="UP001156870"/>
    </source>
</evidence>
<dbReference type="Gene3D" id="2.160.20.110">
    <property type="match status" value="3"/>
</dbReference>
<reference evidence="2 3" key="1">
    <citation type="journal article" date="2014" name="Int. J. Syst. Evol. Microbiol.">
        <title>Complete genome sequence of Corynebacterium casei LMG S-19264T (=DSM 44701T), isolated from a smear-ripened cheese.</title>
        <authorList>
            <consortium name="US DOE Joint Genome Institute (JGI-PGF)"/>
            <person name="Walter F."/>
            <person name="Albersmeier A."/>
            <person name="Kalinowski J."/>
            <person name="Ruckert C."/>
        </authorList>
    </citation>
    <scope>NUCLEOTIDE SEQUENCE [LARGE SCALE GENOMIC DNA]</scope>
    <source>
        <strain evidence="2 3">NBRC 110095</strain>
    </source>
</reference>
<accession>A0AA37T1W5</accession>
<protein>
    <recommendedName>
        <fullName evidence="4">GLUG domain-containing protein</fullName>
    </recommendedName>
</protein>
<evidence type="ECO:0008006" key="4">
    <source>
        <dbReference type="Google" id="ProtNLM"/>
    </source>
</evidence>
<dbReference type="Gene3D" id="2.60.120.260">
    <property type="entry name" value="Galactose-binding domain-like"/>
    <property type="match status" value="1"/>
</dbReference>